<comment type="function">
    <text evidence="9">Cytochrome bo(3) ubiquinol terminal oxidase is the component of the aerobic respiratory chain of E.coli that predominates when cells are grown at high aeration. Has proton pump activity across the membrane in addition to electron transfer, pumping 2 protons/electron.</text>
</comment>
<dbReference type="CDD" id="cd00386">
    <property type="entry name" value="Heme_Cu_Oxidase_III_like"/>
    <property type="match status" value="1"/>
</dbReference>
<evidence type="ECO:0000256" key="13">
    <source>
        <dbReference type="ARBA" id="ARBA00032717"/>
    </source>
</evidence>
<feature type="transmembrane region" description="Helical" evidence="15">
    <location>
        <begin position="66"/>
        <end position="84"/>
    </location>
</feature>
<evidence type="ECO:0000256" key="14">
    <source>
        <dbReference type="RuleBase" id="RU003376"/>
    </source>
</evidence>
<dbReference type="Pfam" id="PF00510">
    <property type="entry name" value="COX3"/>
    <property type="match status" value="1"/>
</dbReference>
<dbReference type="PROSITE" id="PS50253">
    <property type="entry name" value="COX3"/>
    <property type="match status" value="1"/>
</dbReference>
<dbReference type="InterPro" id="IPR013833">
    <property type="entry name" value="Cyt_c_oxidase_su3_a-hlx"/>
</dbReference>
<proteinExistence type="inferred from homology"/>
<feature type="transmembrane region" description="Helical" evidence="15">
    <location>
        <begin position="96"/>
        <end position="118"/>
    </location>
</feature>
<evidence type="ECO:0000256" key="9">
    <source>
        <dbReference type="ARBA" id="ARBA00025694"/>
    </source>
</evidence>
<dbReference type="GO" id="GO:0016491">
    <property type="term" value="F:oxidoreductase activity"/>
    <property type="evidence" value="ECO:0007669"/>
    <property type="project" value="UniProtKB-KW"/>
</dbReference>
<keyword evidence="5" id="KW-1003">Cell membrane</keyword>
<accession>A0A5K7XQF5</accession>
<keyword evidence="8 15" id="KW-0472">Membrane</keyword>
<evidence type="ECO:0000256" key="8">
    <source>
        <dbReference type="ARBA" id="ARBA00023136"/>
    </source>
</evidence>
<reference evidence="18" key="1">
    <citation type="submission" date="2019-10" db="EMBL/GenBank/DDBJ databases">
        <title>Lacipirellula parvula gen. nov., sp. nov., representing a lineage of planctomycetes widespread in freshwater anoxic habitats, and description of the family Lacipirellulaceae.</title>
        <authorList>
            <person name="Dedysh S.N."/>
            <person name="Kulichevskaya I.S."/>
            <person name="Beletsky A.V."/>
            <person name="Rakitin A.L."/>
            <person name="Mardanov A.V."/>
            <person name="Ivanova A.A."/>
            <person name="Saltykova V.X."/>
            <person name="Rijpstra W.I.C."/>
            <person name="Sinninghe Damste J.S."/>
            <person name="Ravin N.V."/>
        </authorList>
    </citation>
    <scope>NUCLEOTIDE SEQUENCE [LARGE SCALE GENOMIC DNA]</scope>
    <source>
        <strain evidence="18">PX69</strain>
    </source>
</reference>
<evidence type="ECO:0000256" key="12">
    <source>
        <dbReference type="ARBA" id="ARBA00032189"/>
    </source>
</evidence>
<evidence type="ECO:0000313" key="18">
    <source>
        <dbReference type="Proteomes" id="UP000326837"/>
    </source>
</evidence>
<gene>
    <name evidence="17" type="ORF">PLANPX_5461</name>
</gene>
<evidence type="ECO:0000256" key="10">
    <source>
        <dbReference type="ARBA" id="ARBA00030072"/>
    </source>
</evidence>
<evidence type="ECO:0000256" key="7">
    <source>
        <dbReference type="ARBA" id="ARBA00022989"/>
    </source>
</evidence>
<comment type="subcellular location">
    <subcellularLocation>
        <location evidence="1 14">Cell membrane</location>
        <topology evidence="1 14">Multi-pass membrane protein</topology>
    </subcellularLocation>
</comment>
<comment type="subunit">
    <text evidence="3">Heterooctamer of two A chains, two B chains, two C chains and two D chains.</text>
</comment>
<dbReference type="KEGG" id="lpav:PLANPX_5461"/>
<dbReference type="GO" id="GO:0019646">
    <property type="term" value="P:aerobic electron transport chain"/>
    <property type="evidence" value="ECO:0007669"/>
    <property type="project" value="InterPro"/>
</dbReference>
<evidence type="ECO:0000256" key="4">
    <source>
        <dbReference type="ARBA" id="ARBA00014687"/>
    </source>
</evidence>
<evidence type="ECO:0000256" key="3">
    <source>
        <dbReference type="ARBA" id="ARBA00011700"/>
    </source>
</evidence>
<organism evidence="17 18">
    <name type="scientific">Lacipirellula parvula</name>
    <dbReference type="NCBI Taxonomy" id="2650471"/>
    <lineage>
        <taxon>Bacteria</taxon>
        <taxon>Pseudomonadati</taxon>
        <taxon>Planctomycetota</taxon>
        <taxon>Planctomycetia</taxon>
        <taxon>Pirellulales</taxon>
        <taxon>Lacipirellulaceae</taxon>
        <taxon>Lacipirellula</taxon>
    </lineage>
</organism>
<evidence type="ECO:0000256" key="5">
    <source>
        <dbReference type="ARBA" id="ARBA00022475"/>
    </source>
</evidence>
<keyword evidence="6 14" id="KW-0812">Transmembrane</keyword>
<dbReference type="InterPro" id="IPR000298">
    <property type="entry name" value="Cyt_c_oxidase-like_su3"/>
</dbReference>
<evidence type="ECO:0000256" key="2">
    <source>
        <dbReference type="ARBA" id="ARBA00010581"/>
    </source>
</evidence>
<dbReference type="InterPro" id="IPR024791">
    <property type="entry name" value="Cyt_c/ubiquinol_Oxase_su3"/>
</dbReference>
<evidence type="ECO:0000256" key="6">
    <source>
        <dbReference type="ARBA" id="ARBA00022692"/>
    </source>
</evidence>
<dbReference type="RefSeq" id="WP_152101135.1">
    <property type="nucleotide sequence ID" value="NZ_AP021861.1"/>
</dbReference>
<evidence type="ECO:0000256" key="15">
    <source>
        <dbReference type="SAM" id="Phobius"/>
    </source>
</evidence>
<dbReference type="InterPro" id="IPR035973">
    <property type="entry name" value="Cyt_c_oxidase_su3-like_sf"/>
</dbReference>
<comment type="similarity">
    <text evidence="2 14">Belongs to the cytochrome c oxidase subunit 3 family.</text>
</comment>
<feature type="transmembrane region" description="Helical" evidence="15">
    <location>
        <begin position="25"/>
        <end position="46"/>
    </location>
</feature>
<keyword evidence="17" id="KW-0560">Oxidoreductase</keyword>
<evidence type="ECO:0000313" key="17">
    <source>
        <dbReference type="EMBL" id="BBO35849.1"/>
    </source>
</evidence>
<protein>
    <recommendedName>
        <fullName evidence="4">Cytochrome bo(3) ubiquinol oxidase subunit 3</fullName>
    </recommendedName>
    <alternativeName>
        <fullName evidence="12">Cytochrome o ubiquinol oxidase subunit 3</fullName>
    </alternativeName>
    <alternativeName>
        <fullName evidence="10">Oxidase bo(3) subunit 3</fullName>
    </alternativeName>
    <alternativeName>
        <fullName evidence="13">Ubiquinol oxidase polypeptide III</fullName>
    </alternativeName>
    <alternativeName>
        <fullName evidence="11">Ubiquinol oxidase subunit 3</fullName>
    </alternativeName>
</protein>
<dbReference type="FunFam" id="1.20.120.80:FF:000001">
    <property type="entry name" value="Cytochrome (Ubi)quinol oxidase subunit III"/>
    <property type="match status" value="1"/>
</dbReference>
<dbReference type="Proteomes" id="UP000326837">
    <property type="component" value="Chromosome"/>
</dbReference>
<feature type="domain" description="Heme-copper oxidase subunit III family profile" evidence="16">
    <location>
        <begin position="1"/>
        <end position="202"/>
    </location>
</feature>
<keyword evidence="7 15" id="KW-1133">Transmembrane helix</keyword>
<evidence type="ECO:0000259" key="16">
    <source>
        <dbReference type="PROSITE" id="PS50253"/>
    </source>
</evidence>
<evidence type="ECO:0000256" key="1">
    <source>
        <dbReference type="ARBA" id="ARBA00004651"/>
    </source>
</evidence>
<dbReference type="PANTHER" id="PTHR11403:SF2">
    <property type="entry name" value="CYTOCHROME BO(3) UBIQUINOL OXIDASE SUBUNIT 3"/>
    <property type="match status" value="1"/>
</dbReference>
<dbReference type="AlphaFoldDB" id="A0A5K7XQF5"/>
<dbReference type="SUPFAM" id="SSF81452">
    <property type="entry name" value="Cytochrome c oxidase subunit III-like"/>
    <property type="match status" value="1"/>
</dbReference>
<evidence type="ECO:0000256" key="11">
    <source>
        <dbReference type="ARBA" id="ARBA00031884"/>
    </source>
</evidence>
<name>A0A5K7XQF5_9BACT</name>
<dbReference type="GO" id="GO:0004129">
    <property type="term" value="F:cytochrome-c oxidase activity"/>
    <property type="evidence" value="ECO:0007669"/>
    <property type="project" value="InterPro"/>
</dbReference>
<dbReference type="EMBL" id="AP021861">
    <property type="protein sequence ID" value="BBO35849.1"/>
    <property type="molecule type" value="Genomic_DNA"/>
</dbReference>
<feature type="transmembrane region" description="Helical" evidence="15">
    <location>
        <begin position="138"/>
        <end position="162"/>
    </location>
</feature>
<dbReference type="PANTHER" id="PTHR11403">
    <property type="entry name" value="CYTOCHROME C OXIDASE SUBUNIT III"/>
    <property type="match status" value="1"/>
</dbReference>
<feature type="transmembrane region" description="Helical" evidence="15">
    <location>
        <begin position="182"/>
        <end position="201"/>
    </location>
</feature>
<keyword evidence="18" id="KW-1185">Reference proteome</keyword>
<sequence>MTEPAAALPIPPEIAPERTLNAAQWGMASFLVSEVAFFSTLIVAYVTFLGRDVVGPLPAEALSLKLAFGTTLCLVASSIFIHFAEGALRRGNNASFKLLWAATIALGVAFLVGTAYEWHDLIFEKQLTISRNLFGTTYYTLVGFHGLHVTVGVIAMSIILLLAARGAITKEHETGVQLVSWYWHFVDVVWIVVFLVVYVGAKGGSV</sequence>
<dbReference type="GO" id="GO:0005886">
    <property type="term" value="C:plasma membrane"/>
    <property type="evidence" value="ECO:0007669"/>
    <property type="project" value="UniProtKB-SubCell"/>
</dbReference>
<dbReference type="Gene3D" id="1.20.120.80">
    <property type="entry name" value="Cytochrome c oxidase, subunit III, four-helix bundle"/>
    <property type="match status" value="1"/>
</dbReference>